<feature type="compositionally biased region" description="Polar residues" evidence="1">
    <location>
        <begin position="18"/>
        <end position="30"/>
    </location>
</feature>
<evidence type="ECO:0000313" key="3">
    <source>
        <dbReference type="Proteomes" id="UP000290608"/>
    </source>
</evidence>
<protein>
    <submittedName>
        <fullName evidence="2">Uncharacterized protein</fullName>
    </submittedName>
</protein>
<evidence type="ECO:0000256" key="1">
    <source>
        <dbReference type="SAM" id="MobiDB-lite"/>
    </source>
</evidence>
<dbReference type="RefSeq" id="WP_073101086.1">
    <property type="nucleotide sequence ID" value="NZ_QOVL01000030.1"/>
</dbReference>
<dbReference type="EMBL" id="QOVL01000030">
    <property type="protein sequence ID" value="RXG21898.1"/>
    <property type="molecule type" value="Genomic_DNA"/>
</dbReference>
<proteinExistence type="predicted"/>
<gene>
    <name evidence="2" type="ORF">DSL99_4009</name>
</gene>
<dbReference type="STRING" id="1122159.SAMN02745246_03997"/>
<name>A0A4Q0P6P0_9FLAO</name>
<accession>A0A4Q0P6P0</accession>
<organism evidence="2 3">
    <name type="scientific">Leeuwenhoekiella marinoflava</name>
    <dbReference type="NCBI Taxonomy" id="988"/>
    <lineage>
        <taxon>Bacteria</taxon>
        <taxon>Pseudomonadati</taxon>
        <taxon>Bacteroidota</taxon>
        <taxon>Flavobacteriia</taxon>
        <taxon>Flavobacteriales</taxon>
        <taxon>Flavobacteriaceae</taxon>
        <taxon>Leeuwenhoekiella</taxon>
    </lineage>
</organism>
<feature type="compositionally biased region" description="Basic and acidic residues" evidence="1">
    <location>
        <begin position="31"/>
        <end position="47"/>
    </location>
</feature>
<sequence length="72" mass="7959">MYQQQKKVTAEGTKGSKSKTSIMKSVQNIQKEAESKQTKTKKENAQDKISKSICQNINANCLNSLGSILINL</sequence>
<comment type="caution">
    <text evidence="2">The sequence shown here is derived from an EMBL/GenBank/DDBJ whole genome shotgun (WGS) entry which is preliminary data.</text>
</comment>
<feature type="region of interest" description="Disordered" evidence="1">
    <location>
        <begin position="1"/>
        <end position="47"/>
    </location>
</feature>
<dbReference type="AlphaFoldDB" id="A0A4Q0P6P0"/>
<reference evidence="2 3" key="1">
    <citation type="submission" date="2018-07" db="EMBL/GenBank/DDBJ databases">
        <title>Leeuwenhoekiella genomics.</title>
        <authorList>
            <person name="Tahon G."/>
            <person name="Willems A."/>
        </authorList>
    </citation>
    <scope>NUCLEOTIDE SEQUENCE [LARGE SCALE GENOMIC DNA]</scope>
    <source>
        <strain evidence="2 3">LMG 1345</strain>
    </source>
</reference>
<dbReference type="Proteomes" id="UP000290608">
    <property type="component" value="Unassembled WGS sequence"/>
</dbReference>
<evidence type="ECO:0000313" key="2">
    <source>
        <dbReference type="EMBL" id="RXG21898.1"/>
    </source>
</evidence>